<dbReference type="PROSITE" id="PS50930">
    <property type="entry name" value="HTH_LYTTR"/>
    <property type="match status" value="1"/>
</dbReference>
<dbReference type="STRING" id="155617.RV09_GL001344"/>
<evidence type="ECO:0008006" key="8">
    <source>
        <dbReference type="Google" id="ProtNLM"/>
    </source>
</evidence>
<feature type="domain" description="HTH LytTR-type" evidence="3">
    <location>
        <begin position="165"/>
        <end position="273"/>
    </location>
</feature>
<organism evidence="4 6">
    <name type="scientific">Enterococcus moraviensis ATCC BAA-383</name>
    <dbReference type="NCBI Taxonomy" id="1158609"/>
    <lineage>
        <taxon>Bacteria</taxon>
        <taxon>Bacillati</taxon>
        <taxon>Bacillota</taxon>
        <taxon>Bacilli</taxon>
        <taxon>Lactobacillales</taxon>
        <taxon>Enterococcaceae</taxon>
        <taxon>Enterococcus</taxon>
    </lineage>
</organism>
<reference evidence="5 7" key="2">
    <citation type="submission" date="2013-03" db="EMBL/GenBank/DDBJ databases">
        <title>The Genome Sequence of Enterococcus moraviensis BAA-383 (PacBio/Illumina hybrid assembly).</title>
        <authorList>
            <consortium name="The Broad Institute Genomics Platform"/>
            <consortium name="The Broad Institute Genome Sequencing Center for Infectious Disease"/>
            <person name="Earl A."/>
            <person name="Russ C."/>
            <person name="Gilmore M."/>
            <person name="Surin D."/>
            <person name="Walker B."/>
            <person name="Young S."/>
            <person name="Zeng Q."/>
            <person name="Gargeya S."/>
            <person name="Fitzgerald M."/>
            <person name="Haas B."/>
            <person name="Abouelleil A."/>
            <person name="Allen A.W."/>
            <person name="Alvarado L."/>
            <person name="Arachchi H.M."/>
            <person name="Berlin A.M."/>
            <person name="Chapman S.B."/>
            <person name="Gainer-Dewar J."/>
            <person name="Goldberg J."/>
            <person name="Griggs A."/>
            <person name="Gujja S."/>
            <person name="Hansen M."/>
            <person name="Howarth C."/>
            <person name="Imamovic A."/>
            <person name="Ireland A."/>
            <person name="Larimer J."/>
            <person name="McCowan C."/>
            <person name="Murphy C."/>
            <person name="Pearson M."/>
            <person name="Poon T.W."/>
            <person name="Priest M."/>
            <person name="Roberts A."/>
            <person name="Saif S."/>
            <person name="Shea T."/>
            <person name="Sisk P."/>
            <person name="Sykes S."/>
            <person name="Wortman J."/>
            <person name="Nusbaum C."/>
            <person name="Birren B."/>
        </authorList>
    </citation>
    <scope>NUCLEOTIDE SEQUENCE [LARGE SCALE GENOMIC DNA]</scope>
    <source>
        <strain evidence="5 7">ATCC BAA-383</strain>
    </source>
</reference>
<dbReference type="PANTHER" id="PTHR37299:SF1">
    <property type="entry name" value="STAGE 0 SPORULATION PROTEIN A HOMOLOG"/>
    <property type="match status" value="1"/>
</dbReference>
<dbReference type="Proteomes" id="UP000013781">
    <property type="component" value="Unassembled WGS sequence"/>
</dbReference>
<dbReference type="HOGENOM" id="CLU_000445_14_2_9"/>
<evidence type="ECO:0000313" key="5">
    <source>
        <dbReference type="EMBL" id="EOT66432.1"/>
    </source>
</evidence>
<dbReference type="Gene3D" id="3.40.50.2300">
    <property type="match status" value="1"/>
</dbReference>
<accession>R2SLE8</accession>
<keyword evidence="7" id="KW-1185">Reference proteome</keyword>
<evidence type="ECO:0000313" key="6">
    <source>
        <dbReference type="Proteomes" id="UP000013781"/>
    </source>
</evidence>
<dbReference type="InterPro" id="IPR046947">
    <property type="entry name" value="LytR-like"/>
</dbReference>
<dbReference type="PANTHER" id="PTHR37299">
    <property type="entry name" value="TRANSCRIPTIONAL REGULATOR-RELATED"/>
    <property type="match status" value="1"/>
</dbReference>
<sequence>MKEKYAMIKMKKINHAKLETLFKHPFFNLKLKGDELLKIALCDNNQRDMSKIEQNIHLYTSQQYEVDFFNNGEKLVRYLNQTDSTYNIYFISIEMAEIDGITLAQKIRILDVEALIIFISDDIQRMPEVFKVQAFDYLLRPISSDRLVETMDRATNYFNAIHAYFEFSFNRKLVVLPMNDIVYIAKSGRIAYIHTTEKIYKTYLTMSEIINKVNKDLFSRIHGSYMVNLSYIVEIKKNEAFIKQFKNDVLQENNLSLPISRTFKDELKTTYKLFLKTRKH</sequence>
<evidence type="ECO:0000313" key="7">
    <source>
        <dbReference type="Proteomes" id="UP000014157"/>
    </source>
</evidence>
<dbReference type="eggNOG" id="COG3279">
    <property type="taxonomic scope" value="Bacteria"/>
</dbReference>
<proteinExistence type="predicted"/>
<dbReference type="Gene3D" id="2.40.50.1020">
    <property type="entry name" value="LytTr DNA-binding domain"/>
    <property type="match status" value="1"/>
</dbReference>
<dbReference type="Pfam" id="PF00072">
    <property type="entry name" value="Response_reg"/>
    <property type="match status" value="1"/>
</dbReference>
<gene>
    <name evidence="5" type="ORF">I586_02703</name>
    <name evidence="4" type="ORF">UAY_03371</name>
</gene>
<evidence type="ECO:0000259" key="3">
    <source>
        <dbReference type="PROSITE" id="PS50930"/>
    </source>
</evidence>
<comment type="caution">
    <text evidence="4">The sequence shown here is derived from an EMBL/GenBank/DDBJ whole genome shotgun (WGS) entry which is preliminary data.</text>
</comment>
<dbReference type="PROSITE" id="PS50110">
    <property type="entry name" value="RESPONSE_REGULATORY"/>
    <property type="match status" value="1"/>
</dbReference>
<dbReference type="SMART" id="SM00850">
    <property type="entry name" value="LytTR"/>
    <property type="match status" value="1"/>
</dbReference>
<name>R2SLE8_9ENTE</name>
<dbReference type="InterPro" id="IPR007492">
    <property type="entry name" value="LytTR_DNA-bd_dom"/>
</dbReference>
<dbReference type="PATRIC" id="fig|1158609.3.peg.3294"/>
<dbReference type="EMBL" id="AJAS01000026">
    <property type="protein sequence ID" value="EOH95945.1"/>
    <property type="molecule type" value="Genomic_DNA"/>
</dbReference>
<evidence type="ECO:0000256" key="1">
    <source>
        <dbReference type="PROSITE-ProRule" id="PRU00169"/>
    </source>
</evidence>
<dbReference type="Proteomes" id="UP000014157">
    <property type="component" value="Unassembled WGS sequence"/>
</dbReference>
<reference evidence="4 6" key="1">
    <citation type="submission" date="2013-02" db="EMBL/GenBank/DDBJ databases">
        <title>The Genome Sequence of Enterococcus moraviensis BAA-383.</title>
        <authorList>
            <consortium name="The Broad Institute Genome Sequencing Platform"/>
            <consortium name="The Broad Institute Genome Sequencing Center for Infectious Disease"/>
            <person name="Earl A.M."/>
            <person name="Gilmore M.S."/>
            <person name="Lebreton F."/>
            <person name="Walker B."/>
            <person name="Young S.K."/>
            <person name="Zeng Q."/>
            <person name="Gargeya S."/>
            <person name="Fitzgerald M."/>
            <person name="Haas B."/>
            <person name="Abouelleil A."/>
            <person name="Alvarado L."/>
            <person name="Arachchi H.M."/>
            <person name="Berlin A.M."/>
            <person name="Chapman S.B."/>
            <person name="Dewar J."/>
            <person name="Goldberg J."/>
            <person name="Griggs A."/>
            <person name="Gujja S."/>
            <person name="Hansen M."/>
            <person name="Howarth C."/>
            <person name="Imamovic A."/>
            <person name="Larimer J."/>
            <person name="McCowan C."/>
            <person name="Murphy C."/>
            <person name="Neiman D."/>
            <person name="Pearson M."/>
            <person name="Priest M."/>
            <person name="Roberts A."/>
            <person name="Saif S."/>
            <person name="Shea T."/>
            <person name="Sisk P."/>
            <person name="Sykes S."/>
            <person name="Wortman J."/>
            <person name="Nusbaum C."/>
            <person name="Birren B."/>
        </authorList>
    </citation>
    <scope>NUCLEOTIDE SEQUENCE [LARGE SCALE GENOMIC DNA]</scope>
    <source>
        <strain evidence="4 6">ATCC BAA-383</strain>
    </source>
</reference>
<dbReference type="InterPro" id="IPR011006">
    <property type="entry name" value="CheY-like_superfamily"/>
</dbReference>
<dbReference type="SMART" id="SM00448">
    <property type="entry name" value="REC"/>
    <property type="match status" value="1"/>
</dbReference>
<dbReference type="InterPro" id="IPR001789">
    <property type="entry name" value="Sig_transdc_resp-reg_receiver"/>
</dbReference>
<comment type="caution">
    <text evidence="1">Lacks conserved residue(s) required for the propagation of feature annotation.</text>
</comment>
<dbReference type="Pfam" id="PF04397">
    <property type="entry name" value="LytTR"/>
    <property type="match status" value="1"/>
</dbReference>
<dbReference type="AlphaFoldDB" id="R2SLE8"/>
<dbReference type="SUPFAM" id="SSF52172">
    <property type="entry name" value="CheY-like"/>
    <property type="match status" value="1"/>
</dbReference>
<dbReference type="GO" id="GO:0003677">
    <property type="term" value="F:DNA binding"/>
    <property type="evidence" value="ECO:0007669"/>
    <property type="project" value="InterPro"/>
</dbReference>
<dbReference type="EMBL" id="ASWB01000003">
    <property type="protein sequence ID" value="EOT66432.1"/>
    <property type="molecule type" value="Genomic_DNA"/>
</dbReference>
<protein>
    <recommendedName>
        <fullName evidence="8">Response regulatory domain-containing protein</fullName>
    </recommendedName>
</protein>
<feature type="domain" description="Response regulatory" evidence="2">
    <location>
        <begin position="38"/>
        <end position="155"/>
    </location>
</feature>
<dbReference type="GO" id="GO:0000156">
    <property type="term" value="F:phosphorelay response regulator activity"/>
    <property type="evidence" value="ECO:0007669"/>
    <property type="project" value="InterPro"/>
</dbReference>
<evidence type="ECO:0000313" key="4">
    <source>
        <dbReference type="EMBL" id="EOH95945.1"/>
    </source>
</evidence>
<evidence type="ECO:0000259" key="2">
    <source>
        <dbReference type="PROSITE" id="PS50110"/>
    </source>
</evidence>